<comment type="caution">
    <text evidence="3">The sequence shown here is derived from an EMBL/GenBank/DDBJ whole genome shotgun (WGS) entry which is preliminary data.</text>
</comment>
<feature type="compositionally biased region" description="Basic and acidic residues" evidence="1">
    <location>
        <begin position="326"/>
        <end position="349"/>
    </location>
</feature>
<feature type="signal peptide" evidence="2">
    <location>
        <begin position="1"/>
        <end position="29"/>
    </location>
</feature>
<feature type="region of interest" description="Disordered" evidence="1">
    <location>
        <begin position="385"/>
        <end position="404"/>
    </location>
</feature>
<evidence type="ECO:0000313" key="3">
    <source>
        <dbReference type="EMBL" id="RRT62353.1"/>
    </source>
</evidence>
<gene>
    <name evidence="3" type="ORF">B296_00021234</name>
</gene>
<dbReference type="EMBL" id="AMZH03007018">
    <property type="protein sequence ID" value="RRT62353.1"/>
    <property type="molecule type" value="Genomic_DNA"/>
</dbReference>
<name>A0A426ZEG3_ENSVE</name>
<dbReference type="AlphaFoldDB" id="A0A426ZEG3"/>
<feature type="compositionally biased region" description="Polar residues" evidence="1">
    <location>
        <begin position="104"/>
        <end position="113"/>
    </location>
</feature>
<accession>A0A426ZEG3</accession>
<proteinExistence type="predicted"/>
<reference evidence="3 4" key="1">
    <citation type="journal article" date="2014" name="Agronomy (Basel)">
        <title>A Draft Genome Sequence for Ensete ventricosum, the Drought-Tolerant Tree Against Hunger.</title>
        <authorList>
            <person name="Harrison J."/>
            <person name="Moore K.A."/>
            <person name="Paszkiewicz K."/>
            <person name="Jones T."/>
            <person name="Grant M."/>
            <person name="Ambacheew D."/>
            <person name="Muzemil S."/>
            <person name="Studholme D.J."/>
        </authorList>
    </citation>
    <scope>NUCLEOTIDE SEQUENCE [LARGE SCALE GENOMIC DNA]</scope>
</reference>
<feature type="region of interest" description="Disordered" evidence="1">
    <location>
        <begin position="325"/>
        <end position="357"/>
    </location>
</feature>
<organism evidence="3 4">
    <name type="scientific">Ensete ventricosum</name>
    <name type="common">Abyssinian banana</name>
    <name type="synonym">Musa ensete</name>
    <dbReference type="NCBI Taxonomy" id="4639"/>
    <lineage>
        <taxon>Eukaryota</taxon>
        <taxon>Viridiplantae</taxon>
        <taxon>Streptophyta</taxon>
        <taxon>Embryophyta</taxon>
        <taxon>Tracheophyta</taxon>
        <taxon>Spermatophyta</taxon>
        <taxon>Magnoliopsida</taxon>
        <taxon>Liliopsida</taxon>
        <taxon>Zingiberales</taxon>
        <taxon>Musaceae</taxon>
        <taxon>Ensete</taxon>
    </lineage>
</organism>
<sequence>MNLFDLQRTTVQVGLPLLLLPLSLYTSLPLPSDDTKREMEAITHASSTCCCYGVSTAAAVPKAFLTASIVFQPSMLFKRTFTFSSSRLLQTSLCPVSSSPTPFLIRNSSTTSGPPLPRPRLQSSPRQSSNLLRTSGGRSGSSNIGNKKISRPQQQKPVVVVKRRSEECVPSLEEASISVRTLYQNGDPLGRRELGKCVVRWISQGMHSMASDFASAEVQGEFSELRQRVGLPTIGGTPADGGAGAAAVGGLAFVIQAQPYLYAVPMPKGLEALCFKACTHYPTLFDHFQRELRNVLQDLQCQAIFSDWRATESWKLLKDIANSAAHGERGSEQDQRKVGYSPRAEEAPTGKKSHKERLTMAETRLDVLEASFEELYQGQQRLIGVESSQEEAKSQIKRIESLVE</sequence>
<feature type="region of interest" description="Disordered" evidence="1">
    <location>
        <begin position="104"/>
        <end position="162"/>
    </location>
</feature>
<feature type="compositionally biased region" description="Low complexity" evidence="1">
    <location>
        <begin position="151"/>
        <end position="160"/>
    </location>
</feature>
<evidence type="ECO:0000256" key="2">
    <source>
        <dbReference type="SAM" id="SignalP"/>
    </source>
</evidence>
<evidence type="ECO:0000256" key="1">
    <source>
        <dbReference type="SAM" id="MobiDB-lite"/>
    </source>
</evidence>
<dbReference type="Proteomes" id="UP000287651">
    <property type="component" value="Unassembled WGS sequence"/>
</dbReference>
<protein>
    <submittedName>
        <fullName evidence="3">Uncharacterized protein</fullName>
    </submittedName>
</protein>
<feature type="compositionally biased region" description="Low complexity" evidence="1">
    <location>
        <begin position="119"/>
        <end position="143"/>
    </location>
</feature>
<evidence type="ECO:0000313" key="4">
    <source>
        <dbReference type="Proteomes" id="UP000287651"/>
    </source>
</evidence>
<feature type="compositionally biased region" description="Basic and acidic residues" evidence="1">
    <location>
        <begin position="390"/>
        <end position="404"/>
    </location>
</feature>
<keyword evidence="2" id="KW-0732">Signal</keyword>
<feature type="chain" id="PRO_5019506373" evidence="2">
    <location>
        <begin position="30"/>
        <end position="404"/>
    </location>
</feature>